<feature type="compositionally biased region" description="Polar residues" evidence="1">
    <location>
        <begin position="608"/>
        <end position="619"/>
    </location>
</feature>
<feature type="region of interest" description="Disordered" evidence="1">
    <location>
        <begin position="1003"/>
        <end position="1024"/>
    </location>
</feature>
<feature type="region of interest" description="Disordered" evidence="1">
    <location>
        <begin position="1157"/>
        <end position="1250"/>
    </location>
</feature>
<feature type="compositionally biased region" description="Polar residues" evidence="1">
    <location>
        <begin position="497"/>
        <end position="508"/>
    </location>
</feature>
<feature type="compositionally biased region" description="Basic and acidic residues" evidence="1">
    <location>
        <begin position="643"/>
        <end position="654"/>
    </location>
</feature>
<evidence type="ECO:0000256" key="1">
    <source>
        <dbReference type="SAM" id="MobiDB-lite"/>
    </source>
</evidence>
<feature type="compositionally biased region" description="Basic and acidic residues" evidence="1">
    <location>
        <begin position="847"/>
        <end position="879"/>
    </location>
</feature>
<accession>A0A086JSF3</accession>
<feature type="region of interest" description="Disordered" evidence="1">
    <location>
        <begin position="490"/>
        <end position="512"/>
    </location>
</feature>
<feature type="region of interest" description="Disordered" evidence="1">
    <location>
        <begin position="1046"/>
        <end position="1075"/>
    </location>
</feature>
<feature type="region of interest" description="Disordered" evidence="1">
    <location>
        <begin position="292"/>
        <end position="312"/>
    </location>
</feature>
<evidence type="ECO:0000313" key="3">
    <source>
        <dbReference type="Proteomes" id="UP000028828"/>
    </source>
</evidence>
<feature type="compositionally biased region" description="Basic and acidic residues" evidence="1">
    <location>
        <begin position="24"/>
        <end position="36"/>
    </location>
</feature>
<name>A0A086JSF3_TOXGO</name>
<reference evidence="2 3" key="1">
    <citation type="submission" date="2014-03" db="EMBL/GenBank/DDBJ databases">
        <authorList>
            <person name="Sibley D."/>
            <person name="Venepally P."/>
            <person name="Karamycheva S."/>
            <person name="Hadjithomas M."/>
            <person name="Khan A."/>
            <person name="Brunk B."/>
            <person name="Roos D."/>
            <person name="Caler E."/>
            <person name="Lorenzi H."/>
        </authorList>
    </citation>
    <scope>NUCLEOTIDE SEQUENCE [LARGE SCALE GENOMIC DNA]</scope>
    <source>
        <strain evidence="3">p89</strain>
    </source>
</reference>
<organism evidence="2 3">
    <name type="scientific">Toxoplasma gondii p89</name>
    <dbReference type="NCBI Taxonomy" id="943119"/>
    <lineage>
        <taxon>Eukaryota</taxon>
        <taxon>Sar</taxon>
        <taxon>Alveolata</taxon>
        <taxon>Apicomplexa</taxon>
        <taxon>Conoidasida</taxon>
        <taxon>Coccidia</taxon>
        <taxon>Eucoccidiorida</taxon>
        <taxon>Eimeriorina</taxon>
        <taxon>Sarcocystidae</taxon>
        <taxon>Toxoplasma</taxon>
    </lineage>
</organism>
<feature type="compositionally biased region" description="Basic and acidic residues" evidence="1">
    <location>
        <begin position="830"/>
        <end position="839"/>
    </location>
</feature>
<sequence length="1634" mass="176103">MERGGPPCRLHLGRGEDRDGGEESGARKDGACHSDVVKTPMSKCRVPSLSENACTPPQLRSTRSPGVHTLDQLCPVVSAAGGQHPSGTSTQAEPCDGLSSAHNPADRRPSRISREHPSPLSSPFPVSLASPCDLSLPSSQSAVSAFSSVSLASVRRVKAVSSRQEGDASAFVSPTSYSGPSVSPASPLSAMSFDRVCRHPAFGSCASVALSEFTTPDKSRTDDFASVASSFLPAASLPASSRCPSRPQSCPSSPNAPPASVAPSFASSPFLSAALLSPGLRRQRFASPVGGACSEDAQARVPPRFSRSLSHPATRRLSASTLHARDDCCGEAVVFSVEKTEMRRQSFSFFSSADFLANEDDKSPKSFLGKMLARPRRVPGSHSTASEEASLLHPALGDENGLYVACFPSAAAAELLRKSACVVRGEMRRTKAREDAASGREQGSLEEGCERRARALLEPLLAAFPRADTACRLDVTRRGLHFLSAGEGVAEERLSRDNNGGQETTANSGIGDDLDAQLLDTRKRGEAREVYGQSSPEGERLSHATRKDEAALPTSPSWTLLCRGVPQHTLQNGFAREAYVEKQEVSTQSHAAQTQGSPSTQFEFLGSRQTHAMSASSPESNREGENATALLLSSERQSRRTRPSTDHHGRDKESGLLCTVQDSAPAVSPSRTSPVRPGDQPDAASVRGREVIINKPTFAQPLRGFDRSGDGRASKREKSEETQNEEEDNGGDSGRNRRSDQESGEPARVTWGVEDEKEDAAPGRGLAEVEQEEEGEPEQANSADIDKPPSQWICRIDSGPGGDTGERELAETRTPLGTDLSPRVTATPLEGERRIEDRTQRKHGRRGDRIEERGPNGDTEGVERRTEARAGWNHDRADDDLGTDVDESCSDSHAFSFMRLTPEATTDTLDTSPESAVPILFRVFDAQGSLCPSCRLQLQPPLRRPSASPFCRGDGPPRLSASSLPSLPSLASFASGSSAPSLDLSSFFATARGQVPPVSIVFGRKSGGKDGGAEPRPRAESLGPVARSRVSRFFSGSETDSVLGAAAADPTEGEVERNPQCPEARKGARPCAADPRGDWVSEASSLSSDRDISSFQRCSCSALYVVGSLRLLGEWKKRRGVRLRTSPELFPYYISPPVFVPRHLRAISYRFARLSNTSASEDPSHEPSMHVTPEGQFASDTGGESEGVQKREIKGENERGSRETLEREASGEVQRELGGGSKREIETVLKEEDERGSKKEVGNEIQGEQERVSEACERVVFPGPSGTKTSELPRRVRDVVAVSSTHPFLLQRVDREGSRVAEQRGEGERRLETGSQGEQDSSERARGAGKGEGEKTFSWFCWGGSRKEGNPRRAKQKKRDEGTWDVELVHGDRRLKPPRTAAVISHTFGVNDKGISRHATHNDLVEGLALCLGTPDWNLPVFTQGGRWYEMERPERELFLTQSSVSPSSCCPWDASAASLSGDYLSFLWRFAVLLVSRCRWPFAAWASTPDARLSCLPVSDCLLSGAAPPGTFPLPASSASFASSADPFSASASSSFSSASCLPASPRSAAEFSSFGVRQGGDAEAPLLRVGRVTDVGKVRRRRREEKKLREEEEHGLCFKFFALRTLTLLAHTEHALYLAADSDTSTMPFVAL</sequence>
<feature type="region of interest" description="Disordered" evidence="1">
    <location>
        <begin position="942"/>
        <end position="963"/>
    </location>
</feature>
<feature type="region of interest" description="Disordered" evidence="1">
    <location>
        <begin position="1"/>
        <end position="124"/>
    </location>
</feature>
<feature type="region of interest" description="Disordered" evidence="1">
    <location>
        <begin position="1293"/>
        <end position="1361"/>
    </location>
</feature>
<feature type="compositionally biased region" description="Basic and acidic residues" evidence="1">
    <location>
        <begin position="1293"/>
        <end position="1312"/>
    </location>
</feature>
<dbReference type="VEuPathDB" id="ToxoDB:TGP89_262990"/>
<protein>
    <submittedName>
        <fullName evidence="2">Uncharacterized protein</fullName>
    </submittedName>
</protein>
<feature type="region of interest" description="Disordered" evidence="1">
    <location>
        <begin position="236"/>
        <end position="258"/>
    </location>
</feature>
<dbReference type="EMBL" id="AEYI02001624">
    <property type="protein sequence ID" value="KFG35071.1"/>
    <property type="molecule type" value="Genomic_DNA"/>
</dbReference>
<feature type="compositionally biased region" description="Basic and acidic residues" evidence="1">
    <location>
        <begin position="1007"/>
        <end position="1019"/>
    </location>
</feature>
<proteinExistence type="predicted"/>
<feature type="compositionally biased region" description="Basic and acidic residues" evidence="1">
    <location>
        <begin position="104"/>
        <end position="117"/>
    </location>
</feature>
<feature type="region of interest" description="Disordered" evidence="1">
    <location>
        <begin position="526"/>
        <end position="554"/>
    </location>
</feature>
<gene>
    <name evidence="2" type="ORF">TGP89_262990</name>
</gene>
<feature type="compositionally biased region" description="Basic and acidic residues" evidence="1">
    <location>
        <begin position="537"/>
        <end position="550"/>
    </location>
</feature>
<feature type="compositionally biased region" description="Basic and acidic residues" evidence="1">
    <location>
        <begin position="1321"/>
        <end position="1335"/>
    </location>
</feature>
<feature type="compositionally biased region" description="Basic and acidic residues" evidence="1">
    <location>
        <begin position="704"/>
        <end position="721"/>
    </location>
</feature>
<comment type="caution">
    <text evidence="2">The sequence shown here is derived from an EMBL/GenBank/DDBJ whole genome shotgun (WGS) entry which is preliminary data.</text>
</comment>
<feature type="region of interest" description="Disordered" evidence="1">
    <location>
        <begin position="608"/>
        <end position="886"/>
    </location>
</feature>
<dbReference type="OrthoDB" id="332291at2759"/>
<feature type="compositionally biased region" description="Polar residues" evidence="1">
    <location>
        <begin position="49"/>
        <end position="64"/>
    </location>
</feature>
<evidence type="ECO:0000313" key="2">
    <source>
        <dbReference type="EMBL" id="KFG35071.1"/>
    </source>
</evidence>
<feature type="compositionally biased region" description="Basic and acidic residues" evidence="1">
    <location>
        <begin position="1187"/>
        <end position="1250"/>
    </location>
</feature>
<dbReference type="Proteomes" id="UP000028828">
    <property type="component" value="Unassembled WGS sequence"/>
</dbReference>